<dbReference type="InterPro" id="IPR029058">
    <property type="entry name" value="AB_hydrolase_fold"/>
</dbReference>
<comment type="caution">
    <text evidence="5">The sequence shown here is derived from an EMBL/GenBank/DDBJ whole genome shotgun (WGS) entry which is preliminary data.</text>
</comment>
<proteinExistence type="inferred from homology"/>
<dbReference type="Gene3D" id="3.40.50.1820">
    <property type="entry name" value="alpha/beta hydrolase"/>
    <property type="match status" value="1"/>
</dbReference>
<dbReference type="SUPFAM" id="SSF53474">
    <property type="entry name" value="alpha/beta-Hydrolases"/>
    <property type="match status" value="1"/>
</dbReference>
<feature type="active site" evidence="3">
    <location>
        <position position="163"/>
    </location>
</feature>
<protein>
    <submittedName>
        <fullName evidence="5">Alpha/beta hydrolase</fullName>
    </submittedName>
</protein>
<dbReference type="RefSeq" id="WP_344669004.1">
    <property type="nucleotide sequence ID" value="NZ_BAAAQN010000042.1"/>
</dbReference>
<evidence type="ECO:0000256" key="1">
    <source>
        <dbReference type="ARBA" id="ARBA00010515"/>
    </source>
</evidence>
<evidence type="ECO:0000313" key="6">
    <source>
        <dbReference type="Proteomes" id="UP001500751"/>
    </source>
</evidence>
<dbReference type="Proteomes" id="UP001500751">
    <property type="component" value="Unassembled WGS sequence"/>
</dbReference>
<keyword evidence="6" id="KW-1185">Reference proteome</keyword>
<dbReference type="EMBL" id="BAAAQN010000042">
    <property type="protein sequence ID" value="GAA2047015.1"/>
    <property type="molecule type" value="Genomic_DNA"/>
</dbReference>
<dbReference type="InterPro" id="IPR050300">
    <property type="entry name" value="GDXG_lipolytic_enzyme"/>
</dbReference>
<dbReference type="PANTHER" id="PTHR48081:SF8">
    <property type="entry name" value="ALPHA_BETA HYDROLASE FOLD-3 DOMAIN-CONTAINING PROTEIN-RELATED"/>
    <property type="match status" value="1"/>
</dbReference>
<dbReference type="GO" id="GO:0016787">
    <property type="term" value="F:hydrolase activity"/>
    <property type="evidence" value="ECO:0007669"/>
    <property type="project" value="UniProtKB-KW"/>
</dbReference>
<dbReference type="PROSITE" id="PS01174">
    <property type="entry name" value="LIPASE_GDXG_SER"/>
    <property type="match status" value="1"/>
</dbReference>
<evidence type="ECO:0000256" key="3">
    <source>
        <dbReference type="PROSITE-ProRule" id="PRU10038"/>
    </source>
</evidence>
<reference evidence="6" key="1">
    <citation type="journal article" date="2019" name="Int. J. Syst. Evol. Microbiol.">
        <title>The Global Catalogue of Microorganisms (GCM) 10K type strain sequencing project: providing services to taxonomists for standard genome sequencing and annotation.</title>
        <authorList>
            <consortium name="The Broad Institute Genomics Platform"/>
            <consortium name="The Broad Institute Genome Sequencing Center for Infectious Disease"/>
            <person name="Wu L."/>
            <person name="Ma J."/>
        </authorList>
    </citation>
    <scope>NUCLEOTIDE SEQUENCE [LARGE SCALE GENOMIC DNA]</scope>
    <source>
        <strain evidence="6">JCM 16014</strain>
    </source>
</reference>
<accession>A0ABP5GM10</accession>
<evidence type="ECO:0000313" key="5">
    <source>
        <dbReference type="EMBL" id="GAA2047015.1"/>
    </source>
</evidence>
<dbReference type="InterPro" id="IPR013094">
    <property type="entry name" value="AB_hydrolase_3"/>
</dbReference>
<gene>
    <name evidence="5" type="ORF">GCM10009839_59710</name>
</gene>
<dbReference type="PANTHER" id="PTHR48081">
    <property type="entry name" value="AB HYDROLASE SUPERFAMILY PROTEIN C4A8.06C"/>
    <property type="match status" value="1"/>
</dbReference>
<feature type="domain" description="Alpha/beta hydrolase fold-3" evidence="4">
    <location>
        <begin position="85"/>
        <end position="301"/>
    </location>
</feature>
<sequence length="324" mass="34798">MTLDPQARLIVDTLTAIFPDLGGRVTDAAEARAILARAPQLPVLVDLPSVVDRAIPNAETAPDAPDIPVRIYRPTPDQNTVTPVIIFFHGGGFSIGNIAMYDNLCRDLARSTEATVISVEYRLAPETPYPGGLHDAYAATAWVADHASELCVDPDRLAVAGDSAGGNLAAVVSLMARDRAERGEKGPRIAFQLLIYPSVDFADAIESVTAFPSRAANADGFFLTAQHMRWFDAQYLQGADRRDPHISPLRAADHSGLPPACVITAEHDPLRDEGDAYAAKLAAAGVPVRHLPVEGMFHGFLSMPHPIADRVRAEVFEAVKRALS</sequence>
<evidence type="ECO:0000256" key="2">
    <source>
        <dbReference type="ARBA" id="ARBA00022801"/>
    </source>
</evidence>
<organism evidence="5 6">
    <name type="scientific">Catenulispora yoronensis</name>
    <dbReference type="NCBI Taxonomy" id="450799"/>
    <lineage>
        <taxon>Bacteria</taxon>
        <taxon>Bacillati</taxon>
        <taxon>Actinomycetota</taxon>
        <taxon>Actinomycetes</taxon>
        <taxon>Catenulisporales</taxon>
        <taxon>Catenulisporaceae</taxon>
        <taxon>Catenulispora</taxon>
    </lineage>
</organism>
<keyword evidence="2 5" id="KW-0378">Hydrolase</keyword>
<comment type="similarity">
    <text evidence="1">Belongs to the 'GDXG' lipolytic enzyme family.</text>
</comment>
<evidence type="ECO:0000259" key="4">
    <source>
        <dbReference type="Pfam" id="PF07859"/>
    </source>
</evidence>
<dbReference type="Pfam" id="PF07859">
    <property type="entry name" value="Abhydrolase_3"/>
    <property type="match status" value="1"/>
</dbReference>
<name>A0ABP5GM10_9ACTN</name>
<dbReference type="InterPro" id="IPR033140">
    <property type="entry name" value="Lipase_GDXG_put_SER_AS"/>
</dbReference>